<evidence type="ECO:0000256" key="1">
    <source>
        <dbReference type="SAM" id="MobiDB-lite"/>
    </source>
</evidence>
<accession>A0A8H3I372</accession>
<organism evidence="2 3">
    <name type="scientific">Gomphillus americanus</name>
    <dbReference type="NCBI Taxonomy" id="1940652"/>
    <lineage>
        <taxon>Eukaryota</taxon>
        <taxon>Fungi</taxon>
        <taxon>Dikarya</taxon>
        <taxon>Ascomycota</taxon>
        <taxon>Pezizomycotina</taxon>
        <taxon>Lecanoromycetes</taxon>
        <taxon>OSLEUM clade</taxon>
        <taxon>Ostropomycetidae</taxon>
        <taxon>Ostropales</taxon>
        <taxon>Graphidaceae</taxon>
        <taxon>Gomphilloideae</taxon>
        <taxon>Gomphillus</taxon>
    </lineage>
</organism>
<dbReference type="EMBL" id="CAJPDQ010000008">
    <property type="protein sequence ID" value="CAF9913312.1"/>
    <property type="molecule type" value="Genomic_DNA"/>
</dbReference>
<comment type="caution">
    <text evidence="2">The sequence shown here is derived from an EMBL/GenBank/DDBJ whole genome shotgun (WGS) entry which is preliminary data.</text>
</comment>
<dbReference type="AlphaFoldDB" id="A0A8H3I372"/>
<evidence type="ECO:0000313" key="2">
    <source>
        <dbReference type="EMBL" id="CAF9913312.1"/>
    </source>
</evidence>
<keyword evidence="3" id="KW-1185">Reference proteome</keyword>
<proteinExistence type="predicted"/>
<sequence length="336" mass="38079">MDALSSFHKQFIDEWTPKLENVVSNTLQQWSGREENFRTLYNELAAYPPQTNDDLIIRRLTLTIFPTLCLQFASLTNGGAPKANNDRMSSRQLRILVPIIAVGRPAPEEEVIIQRNLLEWRRAGHRWRKIAKEHGSGYLITISTEADKKILGKTSYANKDLTELTKQCTRPWVELNNLCANALEKLCNAIRREQDLVPVSTSISSGHKRKRSQTNQNGENDFWSRPKTIGQASHQKLYETVAPHHDNAMLNDDNQKPFPETSGHDIDQSKAWQALLPNRSDPPSALGPLPSFDISNLDTREQLEQDFLGSLHRGSSNSPLLFPGYMHLDQDPPITP</sequence>
<gene>
    <name evidence="2" type="ORF">GOMPHAMPRED_007854</name>
</gene>
<dbReference type="Proteomes" id="UP000664169">
    <property type="component" value="Unassembled WGS sequence"/>
</dbReference>
<feature type="region of interest" description="Disordered" evidence="1">
    <location>
        <begin position="201"/>
        <end position="226"/>
    </location>
</feature>
<reference evidence="2" key="1">
    <citation type="submission" date="2021-03" db="EMBL/GenBank/DDBJ databases">
        <authorList>
            <person name="Tagirdzhanova G."/>
        </authorList>
    </citation>
    <scope>NUCLEOTIDE SEQUENCE</scope>
</reference>
<protein>
    <submittedName>
        <fullName evidence="2">Uncharacterized protein</fullName>
    </submittedName>
</protein>
<evidence type="ECO:0000313" key="3">
    <source>
        <dbReference type="Proteomes" id="UP000664169"/>
    </source>
</evidence>
<name>A0A8H3I372_9LECA</name>